<sequence>MDQDRQETNELDAWLMPFLSVIGRKTRRTWAPLYLRGLLGPGDRKSLQPTAARLGLPGHDQL</sequence>
<accession>A0A679J9X5</accession>
<feature type="domain" description="Transposase IS701-like DDE" evidence="2">
    <location>
        <begin position="17"/>
        <end position="60"/>
    </location>
</feature>
<proteinExistence type="predicted"/>
<dbReference type="EMBL" id="LR743504">
    <property type="protein sequence ID" value="CAA2105381.1"/>
    <property type="molecule type" value="Genomic_DNA"/>
</dbReference>
<reference evidence="3" key="1">
    <citation type="submission" date="2019-12" db="EMBL/GenBank/DDBJ databases">
        <authorList>
            <person name="Cremers G."/>
        </authorList>
    </citation>
    <scope>NUCLEOTIDE SEQUENCE</scope>
    <source>
        <strain evidence="3">Mbul1</strain>
    </source>
</reference>
<dbReference type="PANTHER" id="PTHR33627">
    <property type="entry name" value="TRANSPOSASE"/>
    <property type="match status" value="1"/>
</dbReference>
<dbReference type="Pfam" id="PF13546">
    <property type="entry name" value="DDE_5"/>
    <property type="match status" value="1"/>
</dbReference>
<dbReference type="PANTHER" id="PTHR33627:SF1">
    <property type="entry name" value="TRANSPOSASE"/>
    <property type="match status" value="1"/>
</dbReference>
<dbReference type="AlphaFoldDB" id="A0A679J9X5"/>
<protein>
    <recommendedName>
        <fullName evidence="2">Transposase IS701-like DDE domain-containing protein</fullName>
    </recommendedName>
</protein>
<evidence type="ECO:0000313" key="3">
    <source>
        <dbReference type="EMBL" id="CAA2105381.1"/>
    </source>
</evidence>
<evidence type="ECO:0000256" key="1">
    <source>
        <dbReference type="SAM" id="MobiDB-lite"/>
    </source>
</evidence>
<name>A0A679J9X5_9HYPH</name>
<dbReference type="InterPro" id="IPR039365">
    <property type="entry name" value="IS701-like"/>
</dbReference>
<dbReference type="InterPro" id="IPR038721">
    <property type="entry name" value="IS701-like_DDE_dom"/>
</dbReference>
<gene>
    <name evidence="3" type="ORF">MBUL_03164</name>
</gene>
<feature type="region of interest" description="Disordered" evidence="1">
    <location>
        <begin position="41"/>
        <end position="62"/>
    </location>
</feature>
<organism evidence="3">
    <name type="scientific">Methylobacterium bullatum</name>
    <dbReference type="NCBI Taxonomy" id="570505"/>
    <lineage>
        <taxon>Bacteria</taxon>
        <taxon>Pseudomonadati</taxon>
        <taxon>Pseudomonadota</taxon>
        <taxon>Alphaproteobacteria</taxon>
        <taxon>Hyphomicrobiales</taxon>
        <taxon>Methylobacteriaceae</taxon>
        <taxon>Methylobacterium</taxon>
    </lineage>
</organism>
<evidence type="ECO:0000259" key="2">
    <source>
        <dbReference type="Pfam" id="PF13546"/>
    </source>
</evidence>